<dbReference type="Proteomes" id="UP001319921">
    <property type="component" value="Chromosome"/>
</dbReference>
<proteinExistence type="predicted"/>
<accession>A0AAQ4CSA3</accession>
<dbReference type="GeneID" id="68866432"/>
<keyword evidence="2" id="KW-1185">Reference proteome</keyword>
<organism evidence="1 2">
    <name type="scientific">Saccharolobus caldissimus</name>
    <dbReference type="NCBI Taxonomy" id="1702097"/>
    <lineage>
        <taxon>Archaea</taxon>
        <taxon>Thermoproteota</taxon>
        <taxon>Thermoprotei</taxon>
        <taxon>Sulfolobales</taxon>
        <taxon>Sulfolobaceae</taxon>
        <taxon>Saccharolobus</taxon>
    </lineage>
</organism>
<dbReference type="RefSeq" id="WP_229569061.1">
    <property type="nucleotide sequence ID" value="NZ_AP025226.1"/>
</dbReference>
<evidence type="ECO:0000313" key="2">
    <source>
        <dbReference type="Proteomes" id="UP001319921"/>
    </source>
</evidence>
<evidence type="ECO:0000313" key="1">
    <source>
        <dbReference type="EMBL" id="BDB98684.1"/>
    </source>
</evidence>
<dbReference type="KEGG" id="scas:SACC_17010"/>
<reference evidence="1 2" key="1">
    <citation type="journal article" date="2022" name="Microbiol. Resour. Announc.">
        <title>Complete Genome Sequence of the Hyperthermophilic and Acidophilic Archaeon Saccharolobus caldissimus Strain HS-3T.</title>
        <authorList>
            <person name="Sakai H.D."/>
            <person name="Kurosawa N."/>
        </authorList>
    </citation>
    <scope>NUCLEOTIDE SEQUENCE [LARGE SCALE GENOMIC DNA]</scope>
    <source>
        <strain evidence="1 2">JCM32116</strain>
    </source>
</reference>
<dbReference type="EMBL" id="AP025226">
    <property type="protein sequence ID" value="BDB98684.1"/>
    <property type="molecule type" value="Genomic_DNA"/>
</dbReference>
<protein>
    <submittedName>
        <fullName evidence="1">Uncharacterized protein</fullName>
    </submittedName>
</protein>
<dbReference type="AlphaFoldDB" id="A0AAQ4CSA3"/>
<gene>
    <name evidence="1" type="ORF">SACC_17010</name>
</gene>
<name>A0AAQ4CSA3_9CREN</name>
<sequence>MVQVTFHSKIFSMGHDKYGDPKYAIYVPKSIHEKIKGLLEKEVIVIVILPDDDE</sequence>